<dbReference type="Proteomes" id="UP001163046">
    <property type="component" value="Unassembled WGS sequence"/>
</dbReference>
<feature type="region of interest" description="Disordered" evidence="6">
    <location>
        <begin position="968"/>
        <end position="1049"/>
    </location>
</feature>
<dbReference type="InterPro" id="IPR052455">
    <property type="entry name" value="Tricalbin_domain"/>
</dbReference>
<dbReference type="Pfam" id="PF25669">
    <property type="entry name" value="SMP_MUG190-like"/>
    <property type="match status" value="1"/>
</dbReference>
<comment type="subcellular location">
    <subcellularLocation>
        <location evidence="1">Membrane</location>
    </subcellularLocation>
</comment>
<dbReference type="PANTHER" id="PTHR46980">
    <property type="entry name" value="TRICALBIN-1-RELATED"/>
    <property type="match status" value="1"/>
</dbReference>
<dbReference type="CDD" id="cd21669">
    <property type="entry name" value="SMP_SF"/>
    <property type="match status" value="1"/>
</dbReference>
<feature type="domain" description="C2" evidence="8">
    <location>
        <begin position="457"/>
        <end position="583"/>
    </location>
</feature>
<dbReference type="PROSITE" id="PS50004">
    <property type="entry name" value="C2"/>
    <property type="match status" value="2"/>
</dbReference>
<keyword evidence="7" id="KW-1133">Transmembrane helix</keyword>
<dbReference type="InterPro" id="IPR031468">
    <property type="entry name" value="SMP_LBD"/>
</dbReference>
<feature type="compositionally biased region" description="Low complexity" evidence="6">
    <location>
        <begin position="1034"/>
        <end position="1048"/>
    </location>
</feature>
<feature type="region of interest" description="Disordered" evidence="6">
    <location>
        <begin position="1"/>
        <end position="25"/>
    </location>
</feature>
<feature type="compositionally biased region" description="Polar residues" evidence="6">
    <location>
        <begin position="828"/>
        <end position="840"/>
    </location>
</feature>
<dbReference type="SUPFAM" id="SSF49562">
    <property type="entry name" value="C2 domain (Calcium/lipid-binding domain, CaLB)"/>
    <property type="match status" value="2"/>
</dbReference>
<dbReference type="Gene3D" id="2.60.40.150">
    <property type="entry name" value="C2 domain"/>
    <property type="match status" value="2"/>
</dbReference>
<proteinExistence type="predicted"/>
<name>A0A9W9YHQ6_9CNID</name>
<protein>
    <submittedName>
        <fullName evidence="10">Uncharacterized protein</fullName>
    </submittedName>
</protein>
<gene>
    <name evidence="10" type="ORF">OS493_038220</name>
</gene>
<dbReference type="InterPro" id="IPR035892">
    <property type="entry name" value="C2_domain_sf"/>
</dbReference>
<evidence type="ECO:0000256" key="3">
    <source>
        <dbReference type="ARBA" id="ARBA00023055"/>
    </source>
</evidence>
<evidence type="ECO:0000256" key="4">
    <source>
        <dbReference type="ARBA" id="ARBA00023121"/>
    </source>
</evidence>
<dbReference type="InterPro" id="IPR000008">
    <property type="entry name" value="C2_dom"/>
</dbReference>
<dbReference type="OrthoDB" id="5964236at2759"/>
<evidence type="ECO:0000313" key="10">
    <source>
        <dbReference type="EMBL" id="KAJ7350144.1"/>
    </source>
</evidence>
<keyword evidence="7" id="KW-0812">Transmembrane</keyword>
<dbReference type="PROSITE" id="PS51847">
    <property type="entry name" value="SMP"/>
    <property type="match status" value="1"/>
</dbReference>
<keyword evidence="5 7" id="KW-0472">Membrane</keyword>
<feature type="compositionally biased region" description="Low complexity" evidence="6">
    <location>
        <begin position="1010"/>
        <end position="1020"/>
    </location>
</feature>
<evidence type="ECO:0000313" key="11">
    <source>
        <dbReference type="Proteomes" id="UP001163046"/>
    </source>
</evidence>
<keyword evidence="3" id="KW-0445">Lipid transport</keyword>
<dbReference type="AlphaFoldDB" id="A0A9W9YHQ6"/>
<dbReference type="GO" id="GO:0008289">
    <property type="term" value="F:lipid binding"/>
    <property type="evidence" value="ECO:0007669"/>
    <property type="project" value="UniProtKB-KW"/>
</dbReference>
<keyword evidence="4" id="KW-0446">Lipid-binding</keyword>
<feature type="region of interest" description="Disordered" evidence="6">
    <location>
        <begin position="904"/>
        <end position="928"/>
    </location>
</feature>
<reference evidence="10" key="1">
    <citation type="submission" date="2023-01" db="EMBL/GenBank/DDBJ databases">
        <title>Genome assembly of the deep-sea coral Lophelia pertusa.</title>
        <authorList>
            <person name="Herrera S."/>
            <person name="Cordes E."/>
        </authorList>
    </citation>
    <scope>NUCLEOTIDE SEQUENCE</scope>
    <source>
        <strain evidence="10">USNM1676648</strain>
        <tissue evidence="10">Polyp</tissue>
    </source>
</reference>
<feature type="transmembrane region" description="Helical" evidence="7">
    <location>
        <begin position="57"/>
        <end position="72"/>
    </location>
</feature>
<accession>A0A9W9YHQ6</accession>
<feature type="domain" description="SMP-LTD" evidence="9">
    <location>
        <begin position="99"/>
        <end position="312"/>
    </location>
</feature>
<evidence type="ECO:0000259" key="9">
    <source>
        <dbReference type="PROSITE" id="PS51847"/>
    </source>
</evidence>
<evidence type="ECO:0000256" key="1">
    <source>
        <dbReference type="ARBA" id="ARBA00004370"/>
    </source>
</evidence>
<dbReference type="GO" id="GO:0006869">
    <property type="term" value="P:lipid transport"/>
    <property type="evidence" value="ECO:0007669"/>
    <property type="project" value="UniProtKB-KW"/>
</dbReference>
<evidence type="ECO:0000256" key="5">
    <source>
        <dbReference type="ARBA" id="ARBA00023136"/>
    </source>
</evidence>
<comment type="caution">
    <text evidence="10">The sequence shown here is derived from an EMBL/GenBank/DDBJ whole genome shotgun (WGS) entry which is preliminary data.</text>
</comment>
<dbReference type="EMBL" id="MU827390">
    <property type="protein sequence ID" value="KAJ7350144.1"/>
    <property type="molecule type" value="Genomic_DNA"/>
</dbReference>
<dbReference type="Pfam" id="PF00168">
    <property type="entry name" value="C2"/>
    <property type="match status" value="2"/>
</dbReference>
<organism evidence="10 11">
    <name type="scientific">Desmophyllum pertusum</name>
    <dbReference type="NCBI Taxonomy" id="174260"/>
    <lineage>
        <taxon>Eukaryota</taxon>
        <taxon>Metazoa</taxon>
        <taxon>Cnidaria</taxon>
        <taxon>Anthozoa</taxon>
        <taxon>Hexacorallia</taxon>
        <taxon>Scleractinia</taxon>
        <taxon>Caryophylliina</taxon>
        <taxon>Caryophylliidae</taxon>
        <taxon>Desmophyllum</taxon>
    </lineage>
</organism>
<keyword evidence="11" id="KW-1185">Reference proteome</keyword>
<evidence type="ECO:0000256" key="6">
    <source>
        <dbReference type="SAM" id="MobiDB-lite"/>
    </source>
</evidence>
<evidence type="ECO:0000256" key="7">
    <source>
        <dbReference type="SAM" id="Phobius"/>
    </source>
</evidence>
<dbReference type="GO" id="GO:0016020">
    <property type="term" value="C:membrane"/>
    <property type="evidence" value="ECO:0007669"/>
    <property type="project" value="UniProtKB-SubCell"/>
</dbReference>
<evidence type="ECO:0000256" key="2">
    <source>
        <dbReference type="ARBA" id="ARBA00022448"/>
    </source>
</evidence>
<dbReference type="SMART" id="SM00239">
    <property type="entry name" value="C2"/>
    <property type="match status" value="2"/>
</dbReference>
<keyword evidence="2" id="KW-0813">Transport</keyword>
<evidence type="ECO:0000259" key="8">
    <source>
        <dbReference type="PROSITE" id="PS50004"/>
    </source>
</evidence>
<dbReference type="PANTHER" id="PTHR46980:SF2">
    <property type="entry name" value="TRICALBIN-1-RELATED"/>
    <property type="match status" value="1"/>
</dbReference>
<feature type="region of interest" description="Disordered" evidence="6">
    <location>
        <begin position="818"/>
        <end position="854"/>
    </location>
</feature>
<feature type="region of interest" description="Disordered" evidence="6">
    <location>
        <begin position="766"/>
        <end position="794"/>
    </location>
</feature>
<dbReference type="CDD" id="cd00030">
    <property type="entry name" value="C2"/>
    <property type="match status" value="2"/>
</dbReference>
<sequence length="1086" mass="121700">MEKPDNAKNGQKSESKQPSDAEQERRTLHRENQYQRLIISMLIFTIIAWLLGKTDVSIIWIFALLAWVFFWWKNTATRVIDLAATQAEIDKRREKSLMNAETAEWLNFLINRWFVFSDRSLLSCIKRNLDPILESQKPSYVGSIEVLDFTLGNRTPYVKYVTAYDNYDDQRNLKASELNFNHPPDDLMTRGKYQAVIHLDAGLTSPEARFIIRIRLGNKGFLGTGTDVAVEDLHIHGKLQLVLLFNQNIPFPHLAAVSLCFTEEPEVSFNIRLLKAVQLMEFPLLRQWITQMVNDYLKLALVDPGHITIPLCDDPEVVGRGAAYACGVLTLTISGGSHGKLTDDPYWCSVKIDGQKRYTREVTGDNPWTDHVSLLVYNLHADKLIIKLKGRRKLGTKYTVDEHVLLLSKLCLESNAQQEQVLEKSSFKPATLTVQMEYTPLPVIDVCHSITHEEFGRNYTSRLRNLYPNEVSGVLLVCAHSGHNLVPMDKHGLSDPYCVIYENSRQAKRGEAVKGTLTPVWDTMVEILVADFTQTTLSFVVLDKDTNAIKMIKDERGDFMGSCNLSLTEVSPVLFKKNLDIMYKVKGSGMMKAGKLCVSAIFRPVQSVAMSEIKENSHGLPEGEPPGQKDAKTDVQTLEALLRAERGTVEINIYQGRNLVAKDVNGKSDPFVTVKDGSEGREKFRTRIIMNTLDPMWNETALVAMPDVNGLLLLDVWDKDPLSQERMGQIGFTTEKLKDLGKAPYEKRWYRLRGVKSGELQLAFKHTAPQAEDDTSNNNIGNIETRAHREKTSVAKTVPVSLSANGSLSSPAVNVLHSKASEERPQNERSLASCSASTQVTRRDKEGDEEGEVFTSVPSNSFTRVGSQGEYELKAWPRKGGRFRSVVDTVRSLRCSMVPSVPSAFPGGENISGPEESAEQRNTSSVKGNSIRKKFSFLKDRRQRSVSESHLGVLYSSQDDLDPLLRRENGMATNSSKTGAAKKLVRRSSENITGSTTLRRQRSSEKYFHSVPNSPVNVTSSRDRSKGSVGQRNSRSTASCSSNYSSTTQEKCPMCDFNVLVLSECPDCKASQQDISNPSYQERLIL</sequence>
<feature type="domain" description="C2" evidence="8">
    <location>
        <begin position="625"/>
        <end position="750"/>
    </location>
</feature>